<dbReference type="SUPFAM" id="SSF50939">
    <property type="entry name" value="Sialidases"/>
    <property type="match status" value="1"/>
</dbReference>
<sequence>MTAIVDTKRLNSGDTGGQAATILEPALACSGKRIIVTGNWFCSRTTDGGDNWVFVDPYTELPPAGAGFCCDQLIHYCSARRLWIWLLQFSKTTQGNLIRVAVSSSGAPGTWTWWDTTPTDIDEQWSGTWLDYPDLAESDNHLLLSFNVFSTTTDRWQRAVVLRLSLDQLKAREAISREAWSTEEFGSLRFCRGMGSTAIFASLSYFQPSIEVFRWPDDEEDVSQVSVAVRHWRDGPYAKPDDATSQWMNRMDDRVLGAWESGGVLGFVWVASADVQHPFPFVRVVRIRKSSNELIDEPDLWNSDRAWAYPSVCPNQRGDVGIVAVCGAGGRHPTLGVGWLDDRESNALPNWQMALGDASSHQPHARTWGDYLDIQPDPRRKTYWMASAFTLQGGAGRANIVPQVLTFKP</sequence>
<proteinExistence type="predicted"/>
<dbReference type="InterPro" id="IPR036278">
    <property type="entry name" value="Sialidase_sf"/>
</dbReference>
<reference evidence="1 2" key="1">
    <citation type="journal article" date="2018" name="Nat. Biotechnol.">
        <title>A standardized bacterial taxonomy based on genome phylogeny substantially revises the tree of life.</title>
        <authorList>
            <person name="Parks D.H."/>
            <person name="Chuvochina M."/>
            <person name="Waite D.W."/>
            <person name="Rinke C."/>
            <person name="Skarshewski A."/>
            <person name="Chaumeil P.A."/>
            <person name="Hugenholtz P."/>
        </authorList>
    </citation>
    <scope>NUCLEOTIDE SEQUENCE [LARGE SCALE GENOMIC DNA]</scope>
    <source>
        <strain evidence="1">UBA9380</strain>
    </source>
</reference>
<dbReference type="AlphaFoldDB" id="A0A352IUC8"/>
<accession>A0A352IUC8</accession>
<evidence type="ECO:0000313" key="1">
    <source>
        <dbReference type="EMBL" id="HBC35061.1"/>
    </source>
</evidence>
<name>A0A352IUC8_9GAMM</name>
<dbReference type="Proteomes" id="UP000263489">
    <property type="component" value="Unassembled WGS sequence"/>
</dbReference>
<evidence type="ECO:0000313" key="2">
    <source>
        <dbReference type="Proteomes" id="UP000263489"/>
    </source>
</evidence>
<organism evidence="1 2">
    <name type="scientific">Marinobacter adhaerens</name>
    <dbReference type="NCBI Taxonomy" id="1033846"/>
    <lineage>
        <taxon>Bacteria</taxon>
        <taxon>Pseudomonadati</taxon>
        <taxon>Pseudomonadota</taxon>
        <taxon>Gammaproteobacteria</taxon>
        <taxon>Pseudomonadales</taxon>
        <taxon>Marinobacteraceae</taxon>
        <taxon>Marinobacter</taxon>
    </lineage>
</organism>
<comment type="caution">
    <text evidence="1">The sequence shown here is derived from an EMBL/GenBank/DDBJ whole genome shotgun (WGS) entry which is preliminary data.</text>
</comment>
<gene>
    <name evidence="1" type="ORF">DC045_12290</name>
</gene>
<dbReference type="EMBL" id="DNNA01000195">
    <property type="protein sequence ID" value="HBC35061.1"/>
    <property type="molecule type" value="Genomic_DNA"/>
</dbReference>
<protein>
    <submittedName>
        <fullName evidence="1">Uncharacterized protein</fullName>
    </submittedName>
</protein>